<comment type="caution">
    <text evidence="1">The sequence shown here is derived from an EMBL/GenBank/DDBJ whole genome shotgun (WGS) entry which is preliminary data.</text>
</comment>
<organism evidence="1 2">
    <name type="scientific">Cyclobacterium plantarum</name>
    <dbReference type="NCBI Taxonomy" id="2716263"/>
    <lineage>
        <taxon>Bacteria</taxon>
        <taxon>Pseudomonadati</taxon>
        <taxon>Bacteroidota</taxon>
        <taxon>Cytophagia</taxon>
        <taxon>Cytophagales</taxon>
        <taxon>Cyclobacteriaceae</taxon>
        <taxon>Cyclobacterium</taxon>
    </lineage>
</organism>
<protein>
    <submittedName>
        <fullName evidence="1">FAD-dependent oxidoreductase</fullName>
    </submittedName>
</protein>
<dbReference type="RefSeq" id="WP_166151147.1">
    <property type="nucleotide sequence ID" value="NZ_JAANYN010000015.1"/>
</dbReference>
<dbReference type="InterPro" id="IPR036188">
    <property type="entry name" value="FAD/NAD-bd_sf"/>
</dbReference>
<dbReference type="Pfam" id="PF12831">
    <property type="entry name" value="FAD_oxidored"/>
    <property type="match status" value="1"/>
</dbReference>
<sequence>MKRREMIARIGAISVGLTAPQLTKGEMLAAPYTIKKQNIETEILIVGGGTAGVVAAIQARRAGAKTTLIESGSQLGGTTSTGGVSFPGIFHAWGRQIIGGIGWELVHP</sequence>
<dbReference type="Gene3D" id="3.50.50.60">
    <property type="entry name" value="FAD/NAD(P)-binding domain"/>
    <property type="match status" value="1"/>
</dbReference>
<dbReference type="SUPFAM" id="SSF51905">
    <property type="entry name" value="FAD/NAD(P)-binding domain"/>
    <property type="match status" value="1"/>
</dbReference>
<accession>A0ABX0HHQ5</accession>
<evidence type="ECO:0000313" key="1">
    <source>
        <dbReference type="EMBL" id="NHE59585.1"/>
    </source>
</evidence>
<evidence type="ECO:0000313" key="2">
    <source>
        <dbReference type="Proteomes" id="UP000649799"/>
    </source>
</evidence>
<reference evidence="1 2" key="1">
    <citation type="submission" date="2020-03" db="EMBL/GenBank/DDBJ databases">
        <title>Cyclobacterium plantarum sp. nov., a marine bacterium isolated from a coastal-marine wetland.</title>
        <authorList>
            <person name="Sanchez-Porro C."/>
            <person name="Ventosa A."/>
            <person name="Amoozegar M."/>
        </authorList>
    </citation>
    <scope>NUCLEOTIDE SEQUENCE [LARGE SCALE GENOMIC DNA]</scope>
    <source>
        <strain evidence="1 2">GBPx2</strain>
    </source>
</reference>
<name>A0ABX0HHQ5_9BACT</name>
<gene>
    <name evidence="1" type="ORF">G9Q97_22475</name>
</gene>
<keyword evidence="2" id="KW-1185">Reference proteome</keyword>
<dbReference type="Proteomes" id="UP000649799">
    <property type="component" value="Unassembled WGS sequence"/>
</dbReference>
<dbReference type="EMBL" id="JAANYN010000015">
    <property type="protein sequence ID" value="NHE59585.1"/>
    <property type="molecule type" value="Genomic_DNA"/>
</dbReference>
<proteinExistence type="predicted"/>